<organism evidence="1 2">
    <name type="scientific">Brachionus plicatilis</name>
    <name type="common">Marine rotifer</name>
    <name type="synonym">Brachionus muelleri</name>
    <dbReference type="NCBI Taxonomy" id="10195"/>
    <lineage>
        <taxon>Eukaryota</taxon>
        <taxon>Metazoa</taxon>
        <taxon>Spiralia</taxon>
        <taxon>Gnathifera</taxon>
        <taxon>Rotifera</taxon>
        <taxon>Eurotatoria</taxon>
        <taxon>Monogononta</taxon>
        <taxon>Pseudotrocha</taxon>
        <taxon>Ploima</taxon>
        <taxon>Brachionidae</taxon>
        <taxon>Brachionus</taxon>
    </lineage>
</organism>
<protein>
    <submittedName>
        <fullName evidence="1">Uncharacterized protein</fullName>
    </submittedName>
</protein>
<evidence type="ECO:0000313" key="1">
    <source>
        <dbReference type="EMBL" id="RNA32664.1"/>
    </source>
</evidence>
<dbReference type="EMBL" id="REGN01001771">
    <property type="protein sequence ID" value="RNA32664.1"/>
    <property type="molecule type" value="Genomic_DNA"/>
</dbReference>
<dbReference type="Proteomes" id="UP000276133">
    <property type="component" value="Unassembled WGS sequence"/>
</dbReference>
<reference evidence="1 2" key="1">
    <citation type="journal article" date="2018" name="Sci. Rep.">
        <title>Genomic signatures of local adaptation to the degree of environmental predictability in rotifers.</title>
        <authorList>
            <person name="Franch-Gras L."/>
            <person name="Hahn C."/>
            <person name="Garcia-Roger E.M."/>
            <person name="Carmona M.J."/>
            <person name="Serra M."/>
            <person name="Gomez A."/>
        </authorList>
    </citation>
    <scope>NUCLEOTIDE SEQUENCE [LARGE SCALE GENOMIC DNA]</scope>
    <source>
        <strain evidence="1">HYR1</strain>
    </source>
</reference>
<proteinExistence type="predicted"/>
<evidence type="ECO:0000313" key="2">
    <source>
        <dbReference type="Proteomes" id="UP000276133"/>
    </source>
</evidence>
<keyword evidence="2" id="KW-1185">Reference proteome</keyword>
<comment type="caution">
    <text evidence="1">The sequence shown here is derived from an EMBL/GenBank/DDBJ whole genome shotgun (WGS) entry which is preliminary data.</text>
</comment>
<sequence>MNIIYINSAIVLIDDFDPGLFESKGSLIRTFSRLFSMKYLFLNISKKELNKKERKIINLFKTLKLKLIGYPGYC</sequence>
<dbReference type="AlphaFoldDB" id="A0A3M7SA37"/>
<name>A0A3M7SA37_BRAPC</name>
<gene>
    <name evidence="1" type="ORF">BpHYR1_005230</name>
</gene>
<accession>A0A3M7SA37</accession>